<feature type="chain" id="PRO_5040939052" evidence="1">
    <location>
        <begin position="21"/>
        <end position="161"/>
    </location>
</feature>
<dbReference type="AlphaFoldDB" id="A0A9W8MC00"/>
<gene>
    <name evidence="2" type="ORF">H1R20_g12170</name>
</gene>
<feature type="signal peptide" evidence="1">
    <location>
        <begin position="1"/>
        <end position="20"/>
    </location>
</feature>
<evidence type="ECO:0000313" key="3">
    <source>
        <dbReference type="Proteomes" id="UP001140091"/>
    </source>
</evidence>
<proteinExistence type="predicted"/>
<dbReference type="EMBL" id="JANBPK010001200">
    <property type="protein sequence ID" value="KAJ2924906.1"/>
    <property type="molecule type" value="Genomic_DNA"/>
</dbReference>
<accession>A0A9W8MC00</accession>
<keyword evidence="3" id="KW-1185">Reference proteome</keyword>
<keyword evidence="1" id="KW-0732">Signal</keyword>
<reference evidence="2" key="1">
    <citation type="submission" date="2022-06" db="EMBL/GenBank/DDBJ databases">
        <title>Genome Sequence of Candolleomyces eurysporus.</title>
        <authorList>
            <person name="Buettner E."/>
        </authorList>
    </citation>
    <scope>NUCLEOTIDE SEQUENCE</scope>
    <source>
        <strain evidence="2">VTCC 930004</strain>
    </source>
</reference>
<feature type="non-terminal residue" evidence="2">
    <location>
        <position position="1"/>
    </location>
</feature>
<dbReference type="OrthoDB" id="10544029at2759"/>
<name>A0A9W8MC00_9AGAR</name>
<organism evidence="2 3">
    <name type="scientific">Candolleomyces eurysporus</name>
    <dbReference type="NCBI Taxonomy" id="2828524"/>
    <lineage>
        <taxon>Eukaryota</taxon>
        <taxon>Fungi</taxon>
        <taxon>Dikarya</taxon>
        <taxon>Basidiomycota</taxon>
        <taxon>Agaricomycotina</taxon>
        <taxon>Agaricomycetes</taxon>
        <taxon>Agaricomycetidae</taxon>
        <taxon>Agaricales</taxon>
        <taxon>Agaricineae</taxon>
        <taxon>Psathyrellaceae</taxon>
        <taxon>Candolleomyces</taxon>
    </lineage>
</organism>
<dbReference type="Proteomes" id="UP001140091">
    <property type="component" value="Unassembled WGS sequence"/>
</dbReference>
<evidence type="ECO:0000313" key="2">
    <source>
        <dbReference type="EMBL" id="KAJ2924906.1"/>
    </source>
</evidence>
<evidence type="ECO:0000256" key="1">
    <source>
        <dbReference type="SAM" id="SignalP"/>
    </source>
</evidence>
<comment type="caution">
    <text evidence="2">The sequence shown here is derived from an EMBL/GenBank/DDBJ whole genome shotgun (WGS) entry which is preliminary data.</text>
</comment>
<protein>
    <submittedName>
        <fullName evidence="2">Uncharacterized protein</fullName>
    </submittedName>
</protein>
<sequence length="161" mass="15578">MIPNTVLVALAATAATAVKAQDGGGAGSFGITPCIVACVGPAATANGCSHLLTRVLAWSSTARLSNSKLPSPFNLLTGITASGTAGPPKSLTFTSPTTQLTAGSLTTGSASTTSQGGALPVTTTDPLTIETSPAGNSAAQTAQYVGWVGLALCGALAGLAF</sequence>